<reference evidence="1 3" key="1">
    <citation type="journal article" date="2011" name="Nature">
        <title>The Medicago genome provides insight into the evolution of rhizobial symbioses.</title>
        <authorList>
            <person name="Young N.D."/>
            <person name="Debelle F."/>
            <person name="Oldroyd G.E."/>
            <person name="Geurts R."/>
            <person name="Cannon S.B."/>
            <person name="Udvardi M.K."/>
            <person name="Benedito V.A."/>
            <person name="Mayer K.F."/>
            <person name="Gouzy J."/>
            <person name="Schoof H."/>
            <person name="Van de Peer Y."/>
            <person name="Proost S."/>
            <person name="Cook D.R."/>
            <person name="Meyers B.C."/>
            <person name="Spannagl M."/>
            <person name="Cheung F."/>
            <person name="De Mita S."/>
            <person name="Krishnakumar V."/>
            <person name="Gundlach H."/>
            <person name="Zhou S."/>
            <person name="Mudge J."/>
            <person name="Bharti A.K."/>
            <person name="Murray J.D."/>
            <person name="Naoumkina M.A."/>
            <person name="Rosen B."/>
            <person name="Silverstein K.A."/>
            <person name="Tang H."/>
            <person name="Rombauts S."/>
            <person name="Zhao P.X."/>
            <person name="Zhou P."/>
            <person name="Barbe V."/>
            <person name="Bardou P."/>
            <person name="Bechner M."/>
            <person name="Bellec A."/>
            <person name="Berger A."/>
            <person name="Berges H."/>
            <person name="Bidwell S."/>
            <person name="Bisseling T."/>
            <person name="Choisne N."/>
            <person name="Couloux A."/>
            <person name="Denny R."/>
            <person name="Deshpande S."/>
            <person name="Dai X."/>
            <person name="Doyle J.J."/>
            <person name="Dudez A.M."/>
            <person name="Farmer A.D."/>
            <person name="Fouteau S."/>
            <person name="Franken C."/>
            <person name="Gibelin C."/>
            <person name="Gish J."/>
            <person name="Goldstein S."/>
            <person name="Gonzalez A.J."/>
            <person name="Green P.J."/>
            <person name="Hallab A."/>
            <person name="Hartog M."/>
            <person name="Hua A."/>
            <person name="Humphray S.J."/>
            <person name="Jeong D.H."/>
            <person name="Jing Y."/>
            <person name="Jocker A."/>
            <person name="Kenton S.M."/>
            <person name="Kim D.J."/>
            <person name="Klee K."/>
            <person name="Lai H."/>
            <person name="Lang C."/>
            <person name="Lin S."/>
            <person name="Macmil S.L."/>
            <person name="Magdelenat G."/>
            <person name="Matthews L."/>
            <person name="McCorrison J."/>
            <person name="Monaghan E.L."/>
            <person name="Mun J.H."/>
            <person name="Najar F.Z."/>
            <person name="Nicholson C."/>
            <person name="Noirot C."/>
            <person name="O'Bleness M."/>
            <person name="Paule C.R."/>
            <person name="Poulain J."/>
            <person name="Prion F."/>
            <person name="Qin B."/>
            <person name="Qu C."/>
            <person name="Retzel E.F."/>
            <person name="Riddle C."/>
            <person name="Sallet E."/>
            <person name="Samain S."/>
            <person name="Samson N."/>
            <person name="Sanders I."/>
            <person name="Saurat O."/>
            <person name="Scarpelli C."/>
            <person name="Schiex T."/>
            <person name="Segurens B."/>
            <person name="Severin A.J."/>
            <person name="Sherrier D.J."/>
            <person name="Shi R."/>
            <person name="Sims S."/>
            <person name="Singer S.R."/>
            <person name="Sinharoy S."/>
            <person name="Sterck L."/>
            <person name="Viollet A."/>
            <person name="Wang B.B."/>
            <person name="Wang K."/>
            <person name="Wang M."/>
            <person name="Wang X."/>
            <person name="Warfsmann J."/>
            <person name="Weissenbach J."/>
            <person name="White D.D."/>
            <person name="White J.D."/>
            <person name="Wiley G.B."/>
            <person name="Wincker P."/>
            <person name="Xing Y."/>
            <person name="Yang L."/>
            <person name="Yao Z."/>
            <person name="Ying F."/>
            <person name="Zhai J."/>
            <person name="Zhou L."/>
            <person name="Zuber A."/>
            <person name="Denarie J."/>
            <person name="Dixon R.A."/>
            <person name="May G.D."/>
            <person name="Schwartz D.C."/>
            <person name="Rogers J."/>
            <person name="Quetier F."/>
            <person name="Town C.D."/>
            <person name="Roe B.A."/>
        </authorList>
    </citation>
    <scope>NUCLEOTIDE SEQUENCE [LARGE SCALE GENOMIC DNA]</scope>
    <source>
        <strain evidence="1">A17</strain>
        <strain evidence="2 3">cv. Jemalong A17</strain>
    </source>
</reference>
<proteinExistence type="predicted"/>
<protein>
    <submittedName>
        <fullName evidence="1 2">Uncharacterized protein</fullName>
    </submittedName>
</protein>
<organism evidence="1 3">
    <name type="scientific">Medicago truncatula</name>
    <name type="common">Barrel medic</name>
    <name type="synonym">Medicago tribuloides</name>
    <dbReference type="NCBI Taxonomy" id="3880"/>
    <lineage>
        <taxon>Eukaryota</taxon>
        <taxon>Viridiplantae</taxon>
        <taxon>Streptophyta</taxon>
        <taxon>Embryophyta</taxon>
        <taxon>Tracheophyta</taxon>
        <taxon>Spermatophyta</taxon>
        <taxon>Magnoliopsida</taxon>
        <taxon>eudicotyledons</taxon>
        <taxon>Gunneridae</taxon>
        <taxon>Pentapetalae</taxon>
        <taxon>rosids</taxon>
        <taxon>fabids</taxon>
        <taxon>Fabales</taxon>
        <taxon>Fabaceae</taxon>
        <taxon>Papilionoideae</taxon>
        <taxon>50 kb inversion clade</taxon>
        <taxon>NPAAA clade</taxon>
        <taxon>Hologalegina</taxon>
        <taxon>IRL clade</taxon>
        <taxon>Trifolieae</taxon>
        <taxon>Medicago</taxon>
    </lineage>
</organism>
<accession>A0A072V5T5</accession>
<dbReference type="Proteomes" id="UP000002051">
    <property type="component" value="Chromosome 2"/>
</dbReference>
<dbReference type="AlphaFoldDB" id="A0A072V5T5"/>
<keyword evidence="3" id="KW-1185">Reference proteome</keyword>
<dbReference type="EMBL" id="CM001218">
    <property type="protein sequence ID" value="KEH37197.1"/>
    <property type="molecule type" value="Genomic_DNA"/>
</dbReference>
<evidence type="ECO:0000313" key="2">
    <source>
        <dbReference type="EnsemblPlants" id="KEH37197"/>
    </source>
</evidence>
<name>A0A072V5T5_MEDTR</name>
<dbReference type="HOGENOM" id="CLU_2674772_0_0_1"/>
<evidence type="ECO:0000313" key="3">
    <source>
        <dbReference type="Proteomes" id="UP000002051"/>
    </source>
</evidence>
<sequence>MAPPSSDLRKIGLEGFALIDKFYGPTRRISMQDRASGVSKDGTVYFVDISNKKARRHVIIFKSKSSVAQGRIFVVK</sequence>
<evidence type="ECO:0000313" key="1">
    <source>
        <dbReference type="EMBL" id="KEH37197.1"/>
    </source>
</evidence>
<dbReference type="EnsemblPlants" id="KEH37197">
    <property type="protein sequence ID" value="KEH37197"/>
    <property type="gene ID" value="MTR_2g435780"/>
</dbReference>
<reference evidence="2" key="3">
    <citation type="submission" date="2015-04" db="UniProtKB">
        <authorList>
            <consortium name="EnsemblPlants"/>
        </authorList>
    </citation>
    <scope>IDENTIFICATION</scope>
    <source>
        <strain evidence="2">cv. Jemalong A17</strain>
    </source>
</reference>
<reference evidence="1 3" key="2">
    <citation type="journal article" date="2014" name="BMC Genomics">
        <title>An improved genome release (version Mt4.0) for the model legume Medicago truncatula.</title>
        <authorList>
            <person name="Tang H."/>
            <person name="Krishnakumar V."/>
            <person name="Bidwell S."/>
            <person name="Rosen B."/>
            <person name="Chan A."/>
            <person name="Zhou S."/>
            <person name="Gentzbittel L."/>
            <person name="Childs K.L."/>
            <person name="Yandell M."/>
            <person name="Gundlach H."/>
            <person name="Mayer K.F."/>
            <person name="Schwartz D.C."/>
            <person name="Town C.D."/>
        </authorList>
    </citation>
    <scope>GENOME REANNOTATION</scope>
    <source>
        <strain evidence="1">A17</strain>
        <strain evidence="2 3">cv. Jemalong A17</strain>
    </source>
</reference>
<gene>
    <name evidence="1" type="ordered locus">MTR_2g435780</name>
</gene>